<dbReference type="RefSeq" id="WP_368803454.1">
    <property type="nucleotide sequence ID" value="NZ_JAZHFV010000004.1"/>
</dbReference>
<dbReference type="Pfam" id="PF18932">
    <property type="entry name" value="DUF5681"/>
    <property type="match status" value="1"/>
</dbReference>
<name>A0ABV3WUU9_9HYPH</name>
<organism evidence="3 4">
    <name type="scientific">Neoaquamicrobium sediminum</name>
    <dbReference type="NCBI Taxonomy" id="1849104"/>
    <lineage>
        <taxon>Bacteria</taxon>
        <taxon>Pseudomonadati</taxon>
        <taxon>Pseudomonadota</taxon>
        <taxon>Alphaproteobacteria</taxon>
        <taxon>Hyphomicrobiales</taxon>
        <taxon>Phyllobacteriaceae</taxon>
        <taxon>Neoaquamicrobium</taxon>
    </lineage>
</organism>
<protein>
    <submittedName>
        <fullName evidence="3">DUF5681 domain-containing protein</fullName>
    </submittedName>
</protein>
<feature type="compositionally biased region" description="Basic and acidic residues" evidence="1">
    <location>
        <begin position="1"/>
        <end position="13"/>
    </location>
</feature>
<comment type="caution">
    <text evidence="3">The sequence shown here is derived from an EMBL/GenBank/DDBJ whole genome shotgun (WGS) entry which is preliminary data.</text>
</comment>
<feature type="region of interest" description="Disordered" evidence="1">
    <location>
        <begin position="1"/>
        <end position="32"/>
    </location>
</feature>
<evidence type="ECO:0000256" key="1">
    <source>
        <dbReference type="SAM" id="MobiDB-lite"/>
    </source>
</evidence>
<reference evidence="3 4" key="1">
    <citation type="submission" date="2024-01" db="EMBL/GenBank/DDBJ databases">
        <title>New evidence supports the origin of RcGTA from prophage.</title>
        <authorList>
            <person name="Xu Y."/>
            <person name="Liu B."/>
            <person name="Chen F."/>
        </authorList>
    </citation>
    <scope>NUCLEOTIDE SEQUENCE [LARGE SCALE GENOMIC DNA]</scope>
    <source>
        <strain evidence="3 4">CBW1107-2</strain>
    </source>
</reference>
<dbReference type="EMBL" id="JAZHFV010000004">
    <property type="protein sequence ID" value="MEX4008455.1"/>
    <property type="molecule type" value="Genomic_DNA"/>
</dbReference>
<evidence type="ECO:0000259" key="2">
    <source>
        <dbReference type="Pfam" id="PF18932"/>
    </source>
</evidence>
<gene>
    <name evidence="3" type="ORF">V1479_14165</name>
</gene>
<proteinExistence type="predicted"/>
<evidence type="ECO:0000313" key="4">
    <source>
        <dbReference type="Proteomes" id="UP001559025"/>
    </source>
</evidence>
<accession>A0ABV3WUU9</accession>
<dbReference type="InterPro" id="IPR043736">
    <property type="entry name" value="DUF5681"/>
</dbReference>
<dbReference type="Proteomes" id="UP001559025">
    <property type="component" value="Unassembled WGS sequence"/>
</dbReference>
<sequence length="146" mass="15685">MTDKQSEPPKETRFQPGQSGNPRGRRAGSRSKALVALDALGEGEVQDIIKAMMDKAKEGDAQAARIILDRVWPPRKGTRFEFDLPEVSKAEDIPGAIGEVTAQVAEGIISPDEGAVIVGLLDARRKAIETEQLASRIAALEVRAAL</sequence>
<evidence type="ECO:0000313" key="3">
    <source>
        <dbReference type="EMBL" id="MEX4008455.1"/>
    </source>
</evidence>
<feature type="domain" description="DUF5681" evidence="2">
    <location>
        <begin position="10"/>
        <end position="74"/>
    </location>
</feature>
<keyword evidence="4" id="KW-1185">Reference proteome</keyword>